<dbReference type="Proteomes" id="UP000799772">
    <property type="component" value="Unassembled WGS sequence"/>
</dbReference>
<dbReference type="AlphaFoldDB" id="A0A9P4I4L4"/>
<dbReference type="PANTHER" id="PTHR12277">
    <property type="entry name" value="ALPHA/BETA HYDROLASE DOMAIN-CONTAINING PROTEIN"/>
    <property type="match status" value="1"/>
</dbReference>
<dbReference type="GO" id="GO:0016020">
    <property type="term" value="C:membrane"/>
    <property type="evidence" value="ECO:0007669"/>
    <property type="project" value="TreeGrafter"/>
</dbReference>
<dbReference type="GO" id="GO:0008474">
    <property type="term" value="F:palmitoyl-(protein) hydrolase activity"/>
    <property type="evidence" value="ECO:0007669"/>
    <property type="project" value="TreeGrafter"/>
</dbReference>
<feature type="transmembrane region" description="Helical" evidence="1">
    <location>
        <begin position="15"/>
        <end position="40"/>
    </location>
</feature>
<sequence length="358" mass="40375">MPQVSAVDMQDRRSFFIEAVPTVLVPPLAFLGFFLTLWVYKCCMMVLFQNQIIYMPGLPPGSRQERIEDYRGSYKDVLWEEKHIRSLDGTDIALCLGTLKSGEDQNKQEIASSANHIIILYFQGNGSSLPPRLPGLSKILSGLGKYESGNATNRSYTIIALSYRGYWTSRGRPSQPGIEKDAFAALQWVTQQYGSNPDYRVILWGQSLGAGVATSCWKSHIHAVRRREGQNTDLRIGGLILETPFLSLRSMLTALYPQKWLPYRYLWPFLRSWWDTEAALREIISVSPSARAIPVMLVIAAKDEIVPSIQAEQLFSLCKNLGMNVLRESVPGALHTEAMAKQQGRKIVLDFIRRATED</sequence>
<keyword evidence="3" id="KW-1185">Reference proteome</keyword>
<reference evidence="2" key="1">
    <citation type="journal article" date="2020" name="Stud. Mycol.">
        <title>101 Dothideomycetes genomes: a test case for predicting lifestyles and emergence of pathogens.</title>
        <authorList>
            <person name="Haridas S."/>
            <person name="Albert R."/>
            <person name="Binder M."/>
            <person name="Bloem J."/>
            <person name="Labutti K."/>
            <person name="Salamov A."/>
            <person name="Andreopoulos B."/>
            <person name="Baker S."/>
            <person name="Barry K."/>
            <person name="Bills G."/>
            <person name="Bluhm B."/>
            <person name="Cannon C."/>
            <person name="Castanera R."/>
            <person name="Culley D."/>
            <person name="Daum C."/>
            <person name="Ezra D."/>
            <person name="Gonzalez J."/>
            <person name="Henrissat B."/>
            <person name="Kuo A."/>
            <person name="Liang C."/>
            <person name="Lipzen A."/>
            <person name="Lutzoni F."/>
            <person name="Magnuson J."/>
            <person name="Mondo S."/>
            <person name="Nolan M."/>
            <person name="Ohm R."/>
            <person name="Pangilinan J."/>
            <person name="Park H.-J."/>
            <person name="Ramirez L."/>
            <person name="Alfaro M."/>
            <person name="Sun H."/>
            <person name="Tritt A."/>
            <person name="Yoshinaga Y."/>
            <person name="Zwiers L.-H."/>
            <person name="Turgeon B."/>
            <person name="Goodwin S."/>
            <person name="Spatafora J."/>
            <person name="Crous P."/>
            <person name="Grigoriev I."/>
        </authorList>
    </citation>
    <scope>NUCLEOTIDE SEQUENCE</scope>
    <source>
        <strain evidence="2">CBS 133067</strain>
    </source>
</reference>
<evidence type="ECO:0000313" key="3">
    <source>
        <dbReference type="Proteomes" id="UP000799772"/>
    </source>
</evidence>
<dbReference type="SUPFAM" id="SSF53474">
    <property type="entry name" value="alpha/beta-Hydrolases"/>
    <property type="match status" value="1"/>
</dbReference>
<keyword evidence="1" id="KW-0812">Transmembrane</keyword>
<dbReference type="OrthoDB" id="10249433at2759"/>
<accession>A0A9P4I4L4</accession>
<dbReference type="EMBL" id="ML978138">
    <property type="protein sequence ID" value="KAF2093378.1"/>
    <property type="molecule type" value="Genomic_DNA"/>
</dbReference>
<evidence type="ECO:0000256" key="1">
    <source>
        <dbReference type="SAM" id="Phobius"/>
    </source>
</evidence>
<organism evidence="2 3">
    <name type="scientific">Rhizodiscina lignyota</name>
    <dbReference type="NCBI Taxonomy" id="1504668"/>
    <lineage>
        <taxon>Eukaryota</taxon>
        <taxon>Fungi</taxon>
        <taxon>Dikarya</taxon>
        <taxon>Ascomycota</taxon>
        <taxon>Pezizomycotina</taxon>
        <taxon>Dothideomycetes</taxon>
        <taxon>Pleosporomycetidae</taxon>
        <taxon>Aulographales</taxon>
        <taxon>Rhizodiscinaceae</taxon>
        <taxon>Rhizodiscina</taxon>
    </lineage>
</organism>
<evidence type="ECO:0000313" key="2">
    <source>
        <dbReference type="EMBL" id="KAF2093378.1"/>
    </source>
</evidence>
<dbReference type="Gene3D" id="3.40.50.1820">
    <property type="entry name" value="alpha/beta hydrolase"/>
    <property type="match status" value="1"/>
</dbReference>
<keyword evidence="1" id="KW-1133">Transmembrane helix</keyword>
<keyword evidence="1" id="KW-0472">Membrane</keyword>
<protein>
    <submittedName>
        <fullName evidence="2">Alpha/beta-hydrolase</fullName>
    </submittedName>
</protein>
<dbReference type="InterPro" id="IPR029058">
    <property type="entry name" value="AB_hydrolase_fold"/>
</dbReference>
<name>A0A9P4I4L4_9PEZI</name>
<dbReference type="PANTHER" id="PTHR12277:SF64">
    <property type="entry name" value="SUPERFAMILY HYDROLASE, PUTATIVE (AFU_ORTHOLOGUE AFUA_3G01760)-RELATED"/>
    <property type="match status" value="1"/>
</dbReference>
<gene>
    <name evidence="2" type="ORF">NA57DRAFT_69154</name>
</gene>
<comment type="caution">
    <text evidence="2">The sequence shown here is derived from an EMBL/GenBank/DDBJ whole genome shotgun (WGS) entry which is preliminary data.</text>
</comment>
<proteinExistence type="predicted"/>